<gene>
    <name evidence="11" type="ORF">RSOLAG1IB_09520</name>
</gene>
<evidence type="ECO:0000313" key="12">
    <source>
        <dbReference type="Proteomes" id="UP000059188"/>
    </source>
</evidence>
<keyword evidence="7 11" id="KW-0482">Metalloprotease</keyword>
<evidence type="ECO:0000256" key="6">
    <source>
        <dbReference type="ARBA" id="ARBA00022833"/>
    </source>
</evidence>
<organism evidence="11 12">
    <name type="scientific">Thanatephorus cucumeris (strain AG1-IB / isolate 7/3/14)</name>
    <name type="common">Lettuce bottom rot fungus</name>
    <name type="synonym">Rhizoctonia solani</name>
    <dbReference type="NCBI Taxonomy" id="1108050"/>
    <lineage>
        <taxon>Eukaryota</taxon>
        <taxon>Fungi</taxon>
        <taxon>Dikarya</taxon>
        <taxon>Basidiomycota</taxon>
        <taxon>Agaricomycotina</taxon>
        <taxon>Agaricomycetes</taxon>
        <taxon>Cantharellales</taxon>
        <taxon>Ceratobasidiaceae</taxon>
        <taxon>Rhizoctonia</taxon>
        <taxon>Rhizoctonia solani AG-1</taxon>
    </lineage>
</organism>
<evidence type="ECO:0000256" key="7">
    <source>
        <dbReference type="ARBA" id="ARBA00023049"/>
    </source>
</evidence>
<evidence type="ECO:0000256" key="2">
    <source>
        <dbReference type="ARBA" id="ARBA00022670"/>
    </source>
</evidence>
<dbReference type="PANTHER" id="PTHR47466">
    <property type="match status" value="1"/>
</dbReference>
<keyword evidence="4 9" id="KW-0732">Signal</keyword>
<keyword evidence="12" id="KW-1185">Reference proteome</keyword>
<reference evidence="11 12" key="1">
    <citation type="submission" date="2014-11" db="EMBL/GenBank/DDBJ databases">
        <authorList>
            <person name="Wibberg Daniel"/>
        </authorList>
    </citation>
    <scope>NUCLEOTIDE SEQUENCE [LARGE SCALE GENOMIC DNA]</scope>
    <source>
        <strain evidence="11">Rhizoctonia solani AG1-IB 7/3/14</strain>
    </source>
</reference>
<keyword evidence="5" id="KW-0378">Hydrolase</keyword>
<sequence>MRFTTFATLVVGLVPVLAELGQSRSGRCGSHPSEAQVKLSEASFRAKKKSSKALGGTPNVVIPVHWHAVQSGDSLLQGHIPESQVADSIKVLNEDYALTGFSFKLESGRYYTNSTWFNRAGPDRGEVEGIYQTEMKQTLRRGNNATTLNIFSVGFTNIVTTGLLGYATFPTDYTTDPQDDGVVIRYSTVPGGSNAPVNLGKTLTHEVGHWMGLYHTFSESCTGEGDLVDDTPAQLNQTQGCPTVAPDSCPGQPGRDPIHNFMDYSDDICLTEFTPGQILRMQEMFMTFRVGTA</sequence>
<dbReference type="GO" id="GO:0046872">
    <property type="term" value="F:metal ion binding"/>
    <property type="evidence" value="ECO:0007669"/>
    <property type="project" value="UniProtKB-KW"/>
</dbReference>
<evidence type="ECO:0000256" key="9">
    <source>
        <dbReference type="SAM" id="SignalP"/>
    </source>
</evidence>
<evidence type="ECO:0000256" key="5">
    <source>
        <dbReference type="ARBA" id="ARBA00022801"/>
    </source>
</evidence>
<feature type="chain" id="PRO_5002114466" evidence="9">
    <location>
        <begin position="19"/>
        <end position="293"/>
    </location>
</feature>
<protein>
    <submittedName>
        <fullName evidence="11">Extracellular metalloprotease MGG_08041</fullName>
    </submittedName>
</protein>
<dbReference type="Gene3D" id="3.40.390.10">
    <property type="entry name" value="Collagenase (Catalytic Domain)"/>
    <property type="match status" value="1"/>
</dbReference>
<proteinExistence type="inferred from homology"/>
<dbReference type="EMBL" id="LN679144">
    <property type="protein sequence ID" value="CEL60296.1"/>
    <property type="molecule type" value="Genomic_DNA"/>
</dbReference>
<dbReference type="GO" id="GO:0008237">
    <property type="term" value="F:metallopeptidase activity"/>
    <property type="evidence" value="ECO:0007669"/>
    <property type="project" value="UniProtKB-KW"/>
</dbReference>
<dbReference type="InterPro" id="IPR024079">
    <property type="entry name" value="MetalloPept_cat_dom_sf"/>
</dbReference>
<comment type="similarity">
    <text evidence="1">Belongs to the peptidase M43B family.</text>
</comment>
<dbReference type="Pfam" id="PF05572">
    <property type="entry name" value="Peptidase_M43"/>
    <property type="match status" value="1"/>
</dbReference>
<keyword evidence="8" id="KW-1015">Disulfide bond</keyword>
<feature type="signal peptide" evidence="9">
    <location>
        <begin position="1"/>
        <end position="18"/>
    </location>
</feature>
<dbReference type="SUPFAM" id="SSF55486">
    <property type="entry name" value="Metalloproteases ('zincins'), catalytic domain"/>
    <property type="match status" value="1"/>
</dbReference>
<evidence type="ECO:0000256" key="1">
    <source>
        <dbReference type="ARBA" id="ARBA00008721"/>
    </source>
</evidence>
<dbReference type="AlphaFoldDB" id="A0A0B7FQL2"/>
<dbReference type="Proteomes" id="UP000059188">
    <property type="component" value="Unassembled WGS sequence"/>
</dbReference>
<keyword evidence="2 11" id="KW-0645">Protease</keyword>
<accession>A0A0B7FQL2</accession>
<dbReference type="GO" id="GO:0006508">
    <property type="term" value="P:proteolysis"/>
    <property type="evidence" value="ECO:0007669"/>
    <property type="project" value="UniProtKB-KW"/>
</dbReference>
<dbReference type="PANTHER" id="PTHR47466:SF1">
    <property type="entry name" value="METALLOPROTEASE MEP1 (AFU_ORTHOLOGUE AFUA_1G07730)-RELATED"/>
    <property type="match status" value="1"/>
</dbReference>
<dbReference type="InterPro" id="IPR008754">
    <property type="entry name" value="Peptidase_M43"/>
</dbReference>
<evidence type="ECO:0000256" key="8">
    <source>
        <dbReference type="ARBA" id="ARBA00023157"/>
    </source>
</evidence>
<evidence type="ECO:0000313" key="11">
    <source>
        <dbReference type="EMBL" id="CEL60296.1"/>
    </source>
</evidence>
<dbReference type="CDD" id="cd04275">
    <property type="entry name" value="ZnMc_pappalysin_like"/>
    <property type="match status" value="1"/>
</dbReference>
<keyword evidence="6" id="KW-0862">Zinc</keyword>
<evidence type="ECO:0000259" key="10">
    <source>
        <dbReference type="Pfam" id="PF05572"/>
    </source>
</evidence>
<evidence type="ECO:0000256" key="4">
    <source>
        <dbReference type="ARBA" id="ARBA00022729"/>
    </source>
</evidence>
<dbReference type="STRING" id="1108050.A0A0B7FQL2"/>
<keyword evidence="3" id="KW-0479">Metal-binding</keyword>
<name>A0A0B7FQL2_THACB</name>
<dbReference type="OrthoDB" id="536211at2759"/>
<feature type="domain" description="Peptidase M43 pregnancy-associated plasma-A" evidence="10">
    <location>
        <begin position="164"/>
        <end position="284"/>
    </location>
</feature>
<evidence type="ECO:0000256" key="3">
    <source>
        <dbReference type="ARBA" id="ARBA00022723"/>
    </source>
</evidence>